<proteinExistence type="inferred from homology"/>
<evidence type="ECO:0000256" key="1">
    <source>
        <dbReference type="ARBA" id="ARBA00007416"/>
    </source>
</evidence>
<keyword evidence="3" id="KW-0863">Zinc-finger</keyword>
<dbReference type="InterPro" id="IPR001965">
    <property type="entry name" value="Znf_PHD"/>
</dbReference>
<dbReference type="EMBL" id="WIGN01000002">
    <property type="protein sequence ID" value="KAF6821346.1"/>
    <property type="molecule type" value="Genomic_DNA"/>
</dbReference>
<protein>
    <submittedName>
        <fullName evidence="9">Zinc finger domain-containing phd-finger</fullName>
    </submittedName>
</protein>
<dbReference type="CDD" id="cd15489">
    <property type="entry name" value="PHD_SF"/>
    <property type="match status" value="1"/>
</dbReference>
<dbReference type="Proteomes" id="UP000652219">
    <property type="component" value="Unassembled WGS sequence"/>
</dbReference>
<gene>
    <name evidence="9" type="ORF">CSOJ01_00352</name>
</gene>
<evidence type="ECO:0000259" key="8">
    <source>
        <dbReference type="SMART" id="SM00249"/>
    </source>
</evidence>
<dbReference type="SUPFAM" id="SSF57903">
    <property type="entry name" value="FYVE/PHD zinc finger"/>
    <property type="match status" value="1"/>
</dbReference>
<evidence type="ECO:0000256" key="5">
    <source>
        <dbReference type="ARBA" id="ARBA00023015"/>
    </source>
</evidence>
<comment type="similarity">
    <text evidence="1">Belongs to the VEFS (VRN2-EMF2-FIS2-SU(Z)12) family.</text>
</comment>
<dbReference type="SMART" id="SM00249">
    <property type="entry name" value="PHD"/>
    <property type="match status" value="1"/>
</dbReference>
<evidence type="ECO:0000256" key="4">
    <source>
        <dbReference type="ARBA" id="ARBA00022833"/>
    </source>
</evidence>
<keyword evidence="4" id="KW-0862">Zinc</keyword>
<dbReference type="InterPro" id="IPR013083">
    <property type="entry name" value="Znf_RING/FYVE/PHD"/>
</dbReference>
<organism evidence="9 10">
    <name type="scientific">Colletotrichum sojae</name>
    <dbReference type="NCBI Taxonomy" id="2175907"/>
    <lineage>
        <taxon>Eukaryota</taxon>
        <taxon>Fungi</taxon>
        <taxon>Dikarya</taxon>
        <taxon>Ascomycota</taxon>
        <taxon>Pezizomycotina</taxon>
        <taxon>Sordariomycetes</taxon>
        <taxon>Hypocreomycetidae</taxon>
        <taxon>Glomerellales</taxon>
        <taxon>Glomerellaceae</taxon>
        <taxon>Colletotrichum</taxon>
        <taxon>Colletotrichum orchidearum species complex</taxon>
    </lineage>
</organism>
<dbReference type="InterPro" id="IPR019786">
    <property type="entry name" value="Zinc_finger_PHD-type_CS"/>
</dbReference>
<evidence type="ECO:0000313" key="9">
    <source>
        <dbReference type="EMBL" id="KAF6821346.1"/>
    </source>
</evidence>
<name>A0A8H6JYW5_9PEZI</name>
<feature type="region of interest" description="Disordered" evidence="7">
    <location>
        <begin position="649"/>
        <end position="668"/>
    </location>
</feature>
<evidence type="ECO:0000256" key="6">
    <source>
        <dbReference type="ARBA" id="ARBA00023163"/>
    </source>
</evidence>
<dbReference type="GO" id="GO:0008270">
    <property type="term" value="F:zinc ion binding"/>
    <property type="evidence" value="ECO:0007669"/>
    <property type="project" value="UniProtKB-KW"/>
</dbReference>
<feature type="compositionally biased region" description="Low complexity" evidence="7">
    <location>
        <begin position="25"/>
        <end position="36"/>
    </location>
</feature>
<dbReference type="AlphaFoldDB" id="A0A8H6JYW5"/>
<dbReference type="CDD" id="cd21552">
    <property type="entry name" value="VEFS-box_ctSUZ12-like"/>
    <property type="match status" value="1"/>
</dbReference>
<feature type="region of interest" description="Disordered" evidence="7">
    <location>
        <begin position="23"/>
        <end position="60"/>
    </location>
</feature>
<dbReference type="Gene3D" id="3.30.40.10">
    <property type="entry name" value="Zinc/RING finger domain, C3HC4 (zinc finger)"/>
    <property type="match status" value="1"/>
</dbReference>
<evidence type="ECO:0000256" key="3">
    <source>
        <dbReference type="ARBA" id="ARBA00022771"/>
    </source>
</evidence>
<dbReference type="Pfam" id="PF09733">
    <property type="entry name" value="VEFS-Box"/>
    <property type="match status" value="1"/>
</dbReference>
<sequence>MTAQSRRQRSTPYLQRNLLQGMGNSLSSAPKAAAASGIHEDDDDKRAAKRRRVDAGKAPAHALSDQIFHARELGDRQRNLCVQVNKIVHKDSKRVSAPATEDTVRARARCRISVSHTLKSGHEQPLHCDSQMCEIKSFKDPGGPLRVARVILPRPFYVPRDKIRINREDQSSFDLADAYRLCIELEAAGPTYWPPIVLNSSAGEELGRPQKKADALQWVFHAALSDLYTKTPMLLNLKVKKSPDVLVSTEHLIEVDVTWATAFEATAIRPLEEGVEPSITVHPDVAGEDPSLPCPPIPLRFDSPPGTPAKGAYATLETPVKSVQNGLLNGIAHEEEEPEEELTPNRSLRVRGPTKNYNLKVLSDKAQGKERKRKKRQTTVTTVVEEEEEGNVVYHLPEERVSLDSFRCITCGLPNISLQKLHAHLVNQHAEYNYKQVSSGRSVEYNVTHRFESYAFGAQSFSFQRPAKVYDLDQFADGSLSFLTSRFEPELNGTEAIQPQGRSRQPAANPPQTQTKLLIPDIKQSLYDPITRATLEPGTEYKKPTPSDQWLTQWHRDALADFSDVPPNEIEYMQEWDQFMLTKRISSNIYFPPAWLSFVKLKVDWLLSSPTRMIEFGKHISYLLARSSLDHDTVQEALDHIATRRATFGKTNGDHTTSTEKEPPLGPHIRKSAGGCQVCGLTVLGPRLLLCANSDCAKRLYHSDCISENAKKSISDPNWICNKCFDKRVTEQT</sequence>
<keyword evidence="6" id="KW-0804">Transcription</keyword>
<feature type="domain" description="Zinc finger PHD-type" evidence="8">
    <location>
        <begin position="675"/>
        <end position="725"/>
    </location>
</feature>
<keyword evidence="10" id="KW-1185">Reference proteome</keyword>
<keyword evidence="2" id="KW-0479">Metal-binding</keyword>
<keyword evidence="5" id="KW-0805">Transcription regulation</keyword>
<evidence type="ECO:0000256" key="2">
    <source>
        <dbReference type="ARBA" id="ARBA00022723"/>
    </source>
</evidence>
<accession>A0A8H6JYW5</accession>
<dbReference type="InterPro" id="IPR011011">
    <property type="entry name" value="Znf_FYVE_PHD"/>
</dbReference>
<evidence type="ECO:0000313" key="10">
    <source>
        <dbReference type="Proteomes" id="UP000652219"/>
    </source>
</evidence>
<evidence type="ECO:0000256" key="7">
    <source>
        <dbReference type="SAM" id="MobiDB-lite"/>
    </source>
</evidence>
<dbReference type="InterPro" id="IPR019135">
    <property type="entry name" value="Polycomb_protein_VEFS-Box"/>
</dbReference>
<reference evidence="9 10" key="1">
    <citation type="journal article" date="2020" name="Phytopathology">
        <title>Genome Sequence Resources of Colletotrichum truncatum, C. plurivorum, C. musicola, and C. sojae: Four Species Pathogenic to Soybean (Glycine max).</title>
        <authorList>
            <person name="Rogerio F."/>
            <person name="Boufleur T.R."/>
            <person name="Ciampi-Guillardi M."/>
            <person name="Sukno S.A."/>
            <person name="Thon M.R."/>
            <person name="Massola Junior N.S."/>
            <person name="Baroncelli R."/>
        </authorList>
    </citation>
    <scope>NUCLEOTIDE SEQUENCE [LARGE SCALE GENOMIC DNA]</scope>
    <source>
        <strain evidence="9 10">LFN0009</strain>
    </source>
</reference>
<dbReference type="PROSITE" id="PS01359">
    <property type="entry name" value="ZF_PHD_1"/>
    <property type="match status" value="1"/>
</dbReference>
<comment type="caution">
    <text evidence="9">The sequence shown here is derived from an EMBL/GenBank/DDBJ whole genome shotgun (WGS) entry which is preliminary data.</text>
</comment>